<reference evidence="2 3" key="1">
    <citation type="journal article" date="2007" name="Int. J. Syst. Evol. Microbiol.">
        <title>Oceanobacillus profundus sp. nov., isolated from a deep-sea sediment core.</title>
        <authorList>
            <person name="Kim Y.G."/>
            <person name="Choi D.H."/>
            <person name="Hyun S."/>
            <person name="Cho B.C."/>
        </authorList>
    </citation>
    <scope>NUCLEOTIDE SEQUENCE [LARGE SCALE GENOMIC DNA]</scope>
    <source>
        <strain evidence="2 3">DSM 18246</strain>
    </source>
</reference>
<dbReference type="OrthoDB" id="2692215at2"/>
<sequence>MSKGKSFILGLLVGGTVSAAVTLLSTPESGRDVRVRVKDQGLELKLLLNRLKVEGLRLQQQIKHTSKEGAVLIKDLTDEIRKSVEEWKETVEPHQESIYQSLEQIETSLRDLENKVKNH</sequence>
<name>A0A417YM82_9BACI</name>
<dbReference type="AlphaFoldDB" id="A0A417YM82"/>
<gene>
    <name evidence="2" type="ORF">D1B32_04220</name>
</gene>
<evidence type="ECO:0000313" key="3">
    <source>
        <dbReference type="Proteomes" id="UP000285456"/>
    </source>
</evidence>
<comment type="caution">
    <text evidence="2">The sequence shown here is derived from an EMBL/GenBank/DDBJ whole genome shotgun (WGS) entry which is preliminary data.</text>
</comment>
<keyword evidence="3" id="KW-1185">Reference proteome</keyword>
<keyword evidence="1" id="KW-0732">Signal</keyword>
<feature type="chain" id="PRO_5019339137" evidence="1">
    <location>
        <begin position="20"/>
        <end position="119"/>
    </location>
</feature>
<protein>
    <submittedName>
        <fullName evidence="2">YtxH domain-containing protein</fullName>
    </submittedName>
</protein>
<dbReference type="EMBL" id="QWEH01000002">
    <property type="protein sequence ID" value="RHW34378.1"/>
    <property type="molecule type" value="Genomic_DNA"/>
</dbReference>
<dbReference type="PANTHER" id="PTHR35792">
    <property type="entry name" value="GENERAL STRESS PROTEIN"/>
    <property type="match status" value="1"/>
</dbReference>
<dbReference type="PANTHER" id="PTHR35792:SF3">
    <property type="entry name" value="IG HYPOTHETICAL 17707"/>
    <property type="match status" value="1"/>
</dbReference>
<dbReference type="Proteomes" id="UP000285456">
    <property type="component" value="Unassembled WGS sequence"/>
</dbReference>
<dbReference type="InterPro" id="IPR024623">
    <property type="entry name" value="YtxH"/>
</dbReference>
<dbReference type="InterPro" id="IPR052928">
    <property type="entry name" value="Desiccation-related_membrane"/>
</dbReference>
<organism evidence="2 3">
    <name type="scientific">Oceanobacillus profundus</name>
    <dbReference type="NCBI Taxonomy" id="372463"/>
    <lineage>
        <taxon>Bacteria</taxon>
        <taxon>Bacillati</taxon>
        <taxon>Bacillota</taxon>
        <taxon>Bacilli</taxon>
        <taxon>Bacillales</taxon>
        <taxon>Bacillaceae</taxon>
        <taxon>Oceanobacillus</taxon>
    </lineage>
</organism>
<evidence type="ECO:0000256" key="1">
    <source>
        <dbReference type="SAM" id="SignalP"/>
    </source>
</evidence>
<evidence type="ECO:0000313" key="2">
    <source>
        <dbReference type="EMBL" id="RHW34378.1"/>
    </source>
</evidence>
<proteinExistence type="predicted"/>
<dbReference type="Pfam" id="PF12732">
    <property type="entry name" value="YtxH"/>
    <property type="match status" value="1"/>
</dbReference>
<accession>A0A417YM82</accession>
<dbReference type="RefSeq" id="WP_095309653.1">
    <property type="nucleotide sequence ID" value="NZ_JAMAWL010000026.1"/>
</dbReference>
<feature type="signal peptide" evidence="1">
    <location>
        <begin position="1"/>
        <end position="19"/>
    </location>
</feature>